<sequence>MHIRTLRTHDEIAESFEAFLELRPHLTTVEKFVAQVVDQQKEGYQVFAIEEAGRVVACIGFRFLTTLAWGRIVYIDDLIAKEKSRGNGYGKILLDHVIKIARENLCNEVHLDTGYTRHAAHKVYLKQGFELNCHHLTLKLG</sequence>
<evidence type="ECO:0000313" key="2">
    <source>
        <dbReference type="EMBL" id="ONF94624.1"/>
    </source>
</evidence>
<dbReference type="SUPFAM" id="SSF55729">
    <property type="entry name" value="Acyl-CoA N-acyltransferases (Nat)"/>
    <property type="match status" value="1"/>
</dbReference>
<name>A0AB73M6A9_9LEPT</name>
<dbReference type="GO" id="GO:0016747">
    <property type="term" value="F:acyltransferase activity, transferring groups other than amino-acyl groups"/>
    <property type="evidence" value="ECO:0007669"/>
    <property type="project" value="InterPro"/>
</dbReference>
<reference evidence="2 3" key="1">
    <citation type="submission" date="2017-01" db="EMBL/GenBank/DDBJ databases">
        <title>Comparative genomic analysis of Brazilian Leptospira santarosai.</title>
        <authorList>
            <person name="Moreno L.Z."/>
            <person name="Miraglia F."/>
            <person name="Kremer F.S."/>
            <person name="Eslabao M.R."/>
            <person name="Lilenbaum W."/>
            <person name="Dellagostin O.A."/>
            <person name="Moreno A.M."/>
        </authorList>
    </citation>
    <scope>NUCLEOTIDE SEQUENCE [LARGE SCALE GENOMIC DNA]</scope>
    <source>
        <strain evidence="2 3">M52/8-19</strain>
    </source>
</reference>
<organism evidence="2 3">
    <name type="scientific">Leptospira santarosai</name>
    <dbReference type="NCBI Taxonomy" id="28183"/>
    <lineage>
        <taxon>Bacteria</taxon>
        <taxon>Pseudomonadati</taxon>
        <taxon>Spirochaetota</taxon>
        <taxon>Spirochaetia</taxon>
        <taxon>Leptospirales</taxon>
        <taxon>Leptospiraceae</taxon>
        <taxon>Leptospira</taxon>
    </lineage>
</organism>
<proteinExistence type="predicted"/>
<dbReference type="GeneID" id="29739323"/>
<dbReference type="PROSITE" id="PS51186">
    <property type="entry name" value="GNAT"/>
    <property type="match status" value="1"/>
</dbReference>
<dbReference type="CDD" id="cd04301">
    <property type="entry name" value="NAT_SF"/>
    <property type="match status" value="1"/>
</dbReference>
<dbReference type="EMBL" id="MTSU01000001">
    <property type="protein sequence ID" value="ONF94624.1"/>
    <property type="molecule type" value="Genomic_DNA"/>
</dbReference>
<comment type="caution">
    <text evidence="2">The sequence shown here is derived from an EMBL/GenBank/DDBJ whole genome shotgun (WGS) entry which is preliminary data.</text>
</comment>
<dbReference type="Gene3D" id="3.40.630.30">
    <property type="match status" value="1"/>
</dbReference>
<accession>A0AB73M6A9</accession>
<dbReference type="InterPro" id="IPR016181">
    <property type="entry name" value="Acyl_CoA_acyltransferase"/>
</dbReference>
<gene>
    <name evidence="2" type="ORF">BWD14_00850</name>
</gene>
<dbReference type="Proteomes" id="UP000189337">
    <property type="component" value="Unassembled WGS sequence"/>
</dbReference>
<dbReference type="AlphaFoldDB" id="A0AB73M6A9"/>
<dbReference type="RefSeq" id="WP_004460445.1">
    <property type="nucleotide sequence ID" value="NZ_CP028370.1"/>
</dbReference>
<feature type="domain" description="N-acetyltransferase" evidence="1">
    <location>
        <begin position="1"/>
        <end position="141"/>
    </location>
</feature>
<evidence type="ECO:0000259" key="1">
    <source>
        <dbReference type="PROSITE" id="PS51186"/>
    </source>
</evidence>
<dbReference type="Pfam" id="PF00583">
    <property type="entry name" value="Acetyltransf_1"/>
    <property type="match status" value="1"/>
</dbReference>
<protein>
    <submittedName>
        <fullName evidence="2">N-acetyltransferase</fullName>
    </submittedName>
</protein>
<dbReference type="InterPro" id="IPR000182">
    <property type="entry name" value="GNAT_dom"/>
</dbReference>
<evidence type="ECO:0000313" key="3">
    <source>
        <dbReference type="Proteomes" id="UP000189337"/>
    </source>
</evidence>